<comment type="similarity">
    <text evidence="2">Belongs to the bacteroidetes fimbrillin superfamily. FimB/Mfa2 family.</text>
</comment>
<dbReference type="Gene3D" id="2.60.40.2090">
    <property type="match status" value="1"/>
</dbReference>
<name>C3JAZ6_POREA</name>
<keyword evidence="9" id="KW-1185">Reference proteome</keyword>
<protein>
    <submittedName>
        <fullName evidence="8">Uncharacterized protein</fullName>
    </submittedName>
</protein>
<evidence type="ECO:0000256" key="4">
    <source>
        <dbReference type="ARBA" id="ARBA00023136"/>
    </source>
</evidence>
<keyword evidence="7" id="KW-0449">Lipoprotein</keyword>
<dbReference type="PROSITE" id="PS51257">
    <property type="entry name" value="PROKAR_LIPOPROTEIN"/>
    <property type="match status" value="1"/>
</dbReference>
<dbReference type="STRING" id="553175.POREN0001_0388"/>
<keyword evidence="6" id="KW-0998">Cell outer membrane</keyword>
<dbReference type="GeneID" id="93365367"/>
<keyword evidence="4" id="KW-0472">Membrane</keyword>
<dbReference type="Gene3D" id="2.60.40.2100">
    <property type="match status" value="1"/>
</dbReference>
<dbReference type="InterPro" id="IPR014941">
    <property type="entry name" value="FimB/Mfa2/Mfa3"/>
</dbReference>
<proteinExistence type="inferred from homology"/>
<evidence type="ECO:0000256" key="3">
    <source>
        <dbReference type="ARBA" id="ARBA00022729"/>
    </source>
</evidence>
<keyword evidence="5" id="KW-0564">Palmitate</keyword>
<evidence type="ECO:0000256" key="6">
    <source>
        <dbReference type="ARBA" id="ARBA00023237"/>
    </source>
</evidence>
<dbReference type="GO" id="GO:0009279">
    <property type="term" value="C:cell outer membrane"/>
    <property type="evidence" value="ECO:0007669"/>
    <property type="project" value="UniProtKB-SubCell"/>
</dbReference>
<evidence type="ECO:0000256" key="5">
    <source>
        <dbReference type="ARBA" id="ARBA00023139"/>
    </source>
</evidence>
<comment type="caution">
    <text evidence="8">The sequence shown here is derived from an EMBL/GenBank/DDBJ whole genome shotgun (WGS) entry which is preliminary data.</text>
</comment>
<evidence type="ECO:0000313" key="8">
    <source>
        <dbReference type="EMBL" id="EEN82825.1"/>
    </source>
</evidence>
<evidence type="ECO:0000313" key="9">
    <source>
        <dbReference type="Proteomes" id="UP000004295"/>
    </source>
</evidence>
<dbReference type="eggNOG" id="ENOG5033NRG">
    <property type="taxonomic scope" value="Bacteria"/>
</dbReference>
<dbReference type="RefSeq" id="WP_004333801.1">
    <property type="nucleotide sequence ID" value="NZ_ACNN01000020.1"/>
</dbReference>
<dbReference type="AlphaFoldDB" id="C3JAZ6"/>
<organism evidence="8 9">
    <name type="scientific">Porphyromonas endodontalis (strain ATCC 35406 / DSM 24491 / JCM 8526 / CCUG 16442 / BCRC 14492 / NCTC 13058 / HG 370)</name>
    <name type="common">Bacteroides endodontalis</name>
    <dbReference type="NCBI Taxonomy" id="553175"/>
    <lineage>
        <taxon>Bacteria</taxon>
        <taxon>Pseudomonadati</taxon>
        <taxon>Bacteroidota</taxon>
        <taxon>Bacteroidia</taxon>
        <taxon>Bacteroidales</taxon>
        <taxon>Porphyromonadaceae</taxon>
        <taxon>Porphyromonas</taxon>
    </lineage>
</organism>
<keyword evidence="3" id="KW-0732">Signal</keyword>
<gene>
    <name evidence="8" type="ORF">POREN0001_0388</name>
</gene>
<comment type="subcellular location">
    <subcellularLocation>
        <location evidence="1">Cell outer membrane</location>
    </subcellularLocation>
</comment>
<evidence type="ECO:0000256" key="2">
    <source>
        <dbReference type="ARBA" id="ARBA00007248"/>
    </source>
</evidence>
<evidence type="ECO:0000256" key="1">
    <source>
        <dbReference type="ARBA" id="ARBA00004442"/>
    </source>
</evidence>
<sequence>MKSIYKLLGGLPLVMLSLVGLTSCDKWIYEGFEDCPQAIKVGFYSQTECANQKSYPQRVTRLNIYAFDKNDVLYSTHIVDNVRLSDAYEYSIPVDKPGLYSVLSWGNLADHYYNINGVQVGKTTKKDVLFRLRQEGKWGENLRETTLWYGESPVVQVERNTTNYERFTPTSVNLREYTNRIAVVIEKIPHPEDYKIEIASSNGTYQMNGRIASTDSTFYPGETKVVGDSTCRADFTTLKLESGHKNTLIVTNKAKGVEMFRTDLVGVILSSSYAENINLRCLNDFRVRLVAHHCDCPENTYQIVEIWVNDWLIHSYSIGV</sequence>
<evidence type="ECO:0000256" key="7">
    <source>
        <dbReference type="ARBA" id="ARBA00023288"/>
    </source>
</evidence>
<dbReference type="Proteomes" id="UP000004295">
    <property type="component" value="Unassembled WGS sequence"/>
</dbReference>
<accession>C3JAZ6</accession>
<dbReference type="EMBL" id="ACNN01000020">
    <property type="protein sequence ID" value="EEN82825.1"/>
    <property type="molecule type" value="Genomic_DNA"/>
</dbReference>
<reference evidence="8 9" key="1">
    <citation type="submission" date="2009-04" db="EMBL/GenBank/DDBJ databases">
        <authorList>
            <person name="Sebastian Y."/>
            <person name="Madupu R."/>
            <person name="Durkin A.S."/>
            <person name="Torralba M."/>
            <person name="Methe B."/>
            <person name="Sutton G.G."/>
            <person name="Strausberg R.L."/>
            <person name="Nelson K.E."/>
        </authorList>
    </citation>
    <scope>NUCLEOTIDE SEQUENCE [LARGE SCALE GENOMIC DNA]</scope>
    <source>
        <strain evidence="9">ATCC 35406 / BCRC 14492 / JCM 8526 / NCTC 13058 / HG 370</strain>
    </source>
</reference>
<dbReference type="Pfam" id="PF08842">
    <property type="entry name" value="Mfa2"/>
    <property type="match status" value="1"/>
</dbReference>